<evidence type="ECO:0000259" key="4">
    <source>
        <dbReference type="Pfam" id="PF10370"/>
    </source>
</evidence>
<dbReference type="InterPro" id="IPR036663">
    <property type="entry name" value="Fumarylacetoacetase_C_sf"/>
</dbReference>
<dbReference type="Pfam" id="PF10370">
    <property type="entry name" value="Rv2993c-like_N"/>
    <property type="match status" value="1"/>
</dbReference>
<gene>
    <name evidence="5" type="ORF">ACFQRG_11285</name>
</gene>
<dbReference type="InterPro" id="IPR051121">
    <property type="entry name" value="FAH"/>
</dbReference>
<evidence type="ECO:0000313" key="6">
    <source>
        <dbReference type="Proteomes" id="UP001596505"/>
    </source>
</evidence>
<dbReference type="Gene3D" id="3.90.850.10">
    <property type="entry name" value="Fumarylacetoacetase-like, C-terminal domain"/>
    <property type="match status" value="1"/>
</dbReference>
<dbReference type="InterPro" id="IPR011234">
    <property type="entry name" value="Fumarylacetoacetase-like_C"/>
</dbReference>
<keyword evidence="2" id="KW-0479">Metal-binding</keyword>
<dbReference type="Proteomes" id="UP001596505">
    <property type="component" value="Unassembled WGS sequence"/>
</dbReference>
<dbReference type="EMBL" id="JBHTCO010000014">
    <property type="protein sequence ID" value="MFC7393536.1"/>
    <property type="molecule type" value="Genomic_DNA"/>
</dbReference>
<sequence>MNYCRFLHNGQVKYGRVDDSRVIELAGSFFEDESHVPTDQVHNLNEVKLLAPVEPKQVVAIGLNYSDHAKEQNKTLPEEPMMFMVSPSAVIGPEEKIELARDHHRIEYEAELAIVIGKEAYRVKQEEASDYIFGYTCANDVSDRDLQKKDSQFTRAKSFKTYKPVGPWISTSVQPKQLSISLKQNGELKQNGNTEDMIHSVHKIIETVTEVMTLYPGDIILTGTPAGVGQLKSEDNIEVSIEGIGRLKNTVL</sequence>
<keyword evidence="5" id="KW-0378">Hydrolase</keyword>
<accession>A0ABW2PVT1</accession>
<protein>
    <submittedName>
        <fullName evidence="5">Fumarylacetoacetate hydrolase family protein</fullName>
        <ecNumber evidence="5">3.7.-.-</ecNumber>
    </submittedName>
</protein>
<dbReference type="RefSeq" id="WP_380966053.1">
    <property type="nucleotide sequence ID" value="NZ_JBHTCO010000014.1"/>
</dbReference>
<dbReference type="InterPro" id="IPR018833">
    <property type="entry name" value="Rv2993c-like_N"/>
</dbReference>
<evidence type="ECO:0000313" key="5">
    <source>
        <dbReference type="EMBL" id="MFC7393536.1"/>
    </source>
</evidence>
<reference evidence="6" key="1">
    <citation type="journal article" date="2019" name="Int. J. Syst. Evol. Microbiol.">
        <title>The Global Catalogue of Microorganisms (GCM) 10K type strain sequencing project: providing services to taxonomists for standard genome sequencing and annotation.</title>
        <authorList>
            <consortium name="The Broad Institute Genomics Platform"/>
            <consortium name="The Broad Institute Genome Sequencing Center for Infectious Disease"/>
            <person name="Wu L."/>
            <person name="Ma J."/>
        </authorList>
    </citation>
    <scope>NUCLEOTIDE SEQUENCE [LARGE SCALE GENOMIC DNA]</scope>
    <source>
        <strain evidence="6">CGMCC 1.16305</strain>
    </source>
</reference>
<organism evidence="5 6">
    <name type="scientific">Scopulibacillus cellulosilyticus</name>
    <dbReference type="NCBI Taxonomy" id="2665665"/>
    <lineage>
        <taxon>Bacteria</taxon>
        <taxon>Bacillati</taxon>
        <taxon>Bacillota</taxon>
        <taxon>Bacilli</taxon>
        <taxon>Bacillales</taxon>
        <taxon>Sporolactobacillaceae</taxon>
        <taxon>Scopulibacillus</taxon>
    </lineage>
</organism>
<dbReference type="GO" id="GO:0016787">
    <property type="term" value="F:hydrolase activity"/>
    <property type="evidence" value="ECO:0007669"/>
    <property type="project" value="UniProtKB-KW"/>
</dbReference>
<evidence type="ECO:0000259" key="3">
    <source>
        <dbReference type="Pfam" id="PF01557"/>
    </source>
</evidence>
<comment type="caution">
    <text evidence="5">The sequence shown here is derived from an EMBL/GenBank/DDBJ whole genome shotgun (WGS) entry which is preliminary data.</text>
</comment>
<evidence type="ECO:0000256" key="1">
    <source>
        <dbReference type="ARBA" id="ARBA00010211"/>
    </source>
</evidence>
<proteinExistence type="inferred from homology"/>
<feature type="domain" description="Fumarylacetoacetase-like C-terminal" evidence="3">
    <location>
        <begin position="58"/>
        <end position="251"/>
    </location>
</feature>
<keyword evidence="6" id="KW-1185">Reference proteome</keyword>
<evidence type="ECO:0000256" key="2">
    <source>
        <dbReference type="ARBA" id="ARBA00022723"/>
    </source>
</evidence>
<name>A0ABW2PVT1_9BACL</name>
<dbReference type="Pfam" id="PF01557">
    <property type="entry name" value="FAA_hydrolase"/>
    <property type="match status" value="1"/>
</dbReference>
<comment type="similarity">
    <text evidence="1">Belongs to the FAH family.</text>
</comment>
<dbReference type="PANTHER" id="PTHR42796">
    <property type="entry name" value="FUMARYLACETOACETATE HYDROLASE DOMAIN-CONTAINING PROTEIN 2A-RELATED"/>
    <property type="match status" value="1"/>
</dbReference>
<dbReference type="EC" id="3.7.-.-" evidence="5"/>
<dbReference type="SUPFAM" id="SSF56529">
    <property type="entry name" value="FAH"/>
    <property type="match status" value="1"/>
</dbReference>
<feature type="domain" description="Rv2993c-like N-terminal" evidence="4">
    <location>
        <begin position="1"/>
        <end position="52"/>
    </location>
</feature>
<dbReference type="PANTHER" id="PTHR42796:SF4">
    <property type="entry name" value="FUMARYLACETOACETATE HYDROLASE DOMAIN-CONTAINING PROTEIN 2A"/>
    <property type="match status" value="1"/>
</dbReference>